<evidence type="ECO:0000256" key="6">
    <source>
        <dbReference type="SAM" id="Phobius"/>
    </source>
</evidence>
<evidence type="ECO:0000313" key="8">
    <source>
        <dbReference type="EMBL" id="TDA39834.1"/>
    </source>
</evidence>
<evidence type="ECO:0000313" key="9">
    <source>
        <dbReference type="Proteomes" id="UP000316080"/>
    </source>
</evidence>
<dbReference type="SUPFAM" id="SSF81345">
    <property type="entry name" value="ABC transporter involved in vitamin B12 uptake, BtuC"/>
    <property type="match status" value="1"/>
</dbReference>
<comment type="caution">
    <text evidence="8">The sequence shown here is derived from an EMBL/GenBank/DDBJ whole genome shotgun (WGS) entry which is preliminary data.</text>
</comment>
<keyword evidence="4 6" id="KW-1133">Transmembrane helix</keyword>
<feature type="transmembrane region" description="Helical" evidence="6">
    <location>
        <begin position="242"/>
        <end position="259"/>
    </location>
</feature>
<evidence type="ECO:0000256" key="1">
    <source>
        <dbReference type="ARBA" id="ARBA00004141"/>
    </source>
</evidence>
<gene>
    <name evidence="8" type="ORF">DSO09_01670</name>
    <name evidence="7" type="ORF">EF809_04955</name>
</gene>
<dbReference type="Gene3D" id="1.10.3470.10">
    <property type="entry name" value="ABC transporter involved in vitamin B12 uptake, BtuC"/>
    <property type="match status" value="1"/>
</dbReference>
<dbReference type="PANTHER" id="PTHR30477">
    <property type="entry name" value="ABC-TRANSPORTER METAL-BINDING PROTEIN"/>
    <property type="match status" value="1"/>
</dbReference>
<evidence type="ECO:0000256" key="4">
    <source>
        <dbReference type="ARBA" id="ARBA00022989"/>
    </source>
</evidence>
<comment type="subcellular location">
    <subcellularLocation>
        <location evidence="1">Membrane</location>
        <topology evidence="1">Multi-pass membrane protein</topology>
    </subcellularLocation>
</comment>
<evidence type="ECO:0000313" key="10">
    <source>
        <dbReference type="Proteomes" id="UP000317265"/>
    </source>
</evidence>
<proteinExistence type="inferred from homology"/>
<feature type="transmembrane region" description="Helical" evidence="6">
    <location>
        <begin position="87"/>
        <end position="108"/>
    </location>
</feature>
<dbReference type="GO" id="GO:0043190">
    <property type="term" value="C:ATP-binding cassette (ABC) transporter complex"/>
    <property type="evidence" value="ECO:0007669"/>
    <property type="project" value="InterPro"/>
</dbReference>
<reference evidence="7 9" key="2">
    <citation type="journal article" date="2019" name="Nat. Microbiol.">
        <title>Wide diversity of methane and short-chain alkane metabolisms in uncultured archaea.</title>
        <authorList>
            <person name="Borrel G."/>
            <person name="Adam P.S."/>
            <person name="McKay L.J."/>
            <person name="Chen L.X."/>
            <person name="Sierra-Garcia I.N."/>
            <person name="Sieber C.M."/>
            <person name="Letourneur Q."/>
            <person name="Ghozlane A."/>
            <person name="Andersen G.L."/>
            <person name="Li W.J."/>
            <person name="Hallam S.J."/>
            <person name="Muyzer G."/>
            <person name="de Oliveira V.M."/>
            <person name="Inskeep W.P."/>
            <person name="Banfield J.F."/>
            <person name="Gribaldo S."/>
        </authorList>
    </citation>
    <scope>NUCLEOTIDE SEQUENCE [LARGE SCALE GENOMIC DNA]</scope>
    <source>
        <strain evidence="7">Verst-YHS</strain>
    </source>
</reference>
<evidence type="ECO:0000256" key="3">
    <source>
        <dbReference type="ARBA" id="ARBA00022692"/>
    </source>
</evidence>
<evidence type="ECO:0000313" key="7">
    <source>
        <dbReference type="EMBL" id="RZN55602.1"/>
    </source>
</evidence>
<feature type="transmembrane region" description="Helical" evidence="6">
    <location>
        <begin position="128"/>
        <end position="152"/>
    </location>
</feature>
<dbReference type="InterPro" id="IPR001626">
    <property type="entry name" value="ABC_TroCD"/>
</dbReference>
<organism evidence="8 10">
    <name type="scientific">Thermoproteota archaeon</name>
    <dbReference type="NCBI Taxonomy" id="2056631"/>
    <lineage>
        <taxon>Archaea</taxon>
        <taxon>Thermoproteota</taxon>
    </lineage>
</organism>
<name>A0A523BFZ8_9CREN</name>
<sequence length="269" mass="29595">MIELLSYQFFQNAIIGGCLIGIICSWIGLFLVLRRQVMIVDGAAHTAFGGLALGLLLGIDPFITALIIVIISILIINKMKTFTDSAIALMLAIGFSIGLIIISITRGFSIDIFSYLFGSILTISREELIIISIVTIFITIFLLLFHRELIAITFNERNARVMGIPVDLISNIFNFIIAITIILSIKIVGVILIVALITIPALISLQIKTSFNNTVIISILIGLFGIILGIFISAIYKLSTSGIIVFTLVIIYAIVYIYSKIKIIKREKL</sequence>
<feature type="transmembrane region" description="Helical" evidence="6">
    <location>
        <begin position="12"/>
        <end position="33"/>
    </location>
</feature>
<feature type="transmembrane region" description="Helical" evidence="6">
    <location>
        <begin position="215"/>
        <end position="236"/>
    </location>
</feature>
<dbReference type="Pfam" id="PF00950">
    <property type="entry name" value="ABC-3"/>
    <property type="match status" value="1"/>
</dbReference>
<dbReference type="AlphaFoldDB" id="A0A523BFZ8"/>
<dbReference type="EMBL" id="RXIH01000040">
    <property type="protein sequence ID" value="RZN55602.1"/>
    <property type="molecule type" value="Genomic_DNA"/>
</dbReference>
<accession>A0A523BFZ8</accession>
<dbReference type="PANTHER" id="PTHR30477:SF0">
    <property type="entry name" value="METAL TRANSPORT SYSTEM MEMBRANE PROTEIN TM_0125-RELATED"/>
    <property type="match status" value="1"/>
</dbReference>
<dbReference type="GO" id="GO:0055085">
    <property type="term" value="P:transmembrane transport"/>
    <property type="evidence" value="ECO:0007669"/>
    <property type="project" value="InterPro"/>
</dbReference>
<feature type="transmembrane region" description="Helical" evidence="6">
    <location>
        <begin position="172"/>
        <end position="203"/>
    </location>
</feature>
<evidence type="ECO:0000256" key="2">
    <source>
        <dbReference type="ARBA" id="ARBA00008034"/>
    </source>
</evidence>
<protein>
    <submittedName>
        <fullName evidence="8">Metal ABC transporter permease</fullName>
    </submittedName>
</protein>
<feature type="transmembrane region" description="Helical" evidence="6">
    <location>
        <begin position="45"/>
        <end position="75"/>
    </location>
</feature>
<reference evidence="8 10" key="1">
    <citation type="journal article" date="2019" name="Nat. Microbiol.">
        <title>Expanding anaerobic alkane metabolism in the domain of Archaea.</title>
        <authorList>
            <person name="Wang Y."/>
            <person name="Wegener G."/>
            <person name="Hou J."/>
            <person name="Wang F."/>
            <person name="Xiao X."/>
        </authorList>
    </citation>
    <scope>NUCLEOTIDE SEQUENCE [LARGE SCALE GENOMIC DNA]</scope>
    <source>
        <strain evidence="8">WYZ-LMO11</strain>
    </source>
</reference>
<dbReference type="Proteomes" id="UP000316080">
    <property type="component" value="Unassembled WGS sequence"/>
</dbReference>
<comment type="similarity">
    <text evidence="2">Belongs to the ABC-3 integral membrane protein family.</text>
</comment>
<dbReference type="Proteomes" id="UP000317265">
    <property type="component" value="Unassembled WGS sequence"/>
</dbReference>
<evidence type="ECO:0000256" key="5">
    <source>
        <dbReference type="ARBA" id="ARBA00023136"/>
    </source>
</evidence>
<keyword evidence="5 6" id="KW-0472">Membrane</keyword>
<keyword evidence="3 6" id="KW-0812">Transmembrane</keyword>
<dbReference type="InterPro" id="IPR037294">
    <property type="entry name" value="ABC_BtuC-like"/>
</dbReference>
<dbReference type="EMBL" id="QNVI01000019">
    <property type="protein sequence ID" value="TDA39834.1"/>
    <property type="molecule type" value="Genomic_DNA"/>
</dbReference>